<dbReference type="InterPro" id="IPR050204">
    <property type="entry name" value="AraC_XylS_family_regulators"/>
</dbReference>
<evidence type="ECO:0000313" key="6">
    <source>
        <dbReference type="Proteomes" id="UP000002215"/>
    </source>
</evidence>
<dbReference type="RefSeq" id="WP_012792068.1">
    <property type="nucleotide sequence ID" value="NC_013132.1"/>
</dbReference>
<name>A0A979G6X2_CHIPD</name>
<evidence type="ECO:0000259" key="4">
    <source>
        <dbReference type="PROSITE" id="PS01124"/>
    </source>
</evidence>
<dbReference type="PANTHER" id="PTHR46796">
    <property type="entry name" value="HTH-TYPE TRANSCRIPTIONAL ACTIVATOR RHAS-RELATED"/>
    <property type="match status" value="1"/>
</dbReference>
<sequence length="261" mass="30716">MRFTEIKSCFIGPAISPEQFISEHTFIYIGKGAITGFDGNAQHTLKTGEYCVLRKNCLVRYNKEKENNEFEKVVIVFDEDFLKRFLDKYKPNQEAPVSADVLVKLRENRLIPNFVHSLIPYYDGQGRIMETFVDVKREELMLILLQSQPELAGIFFDFGVPEKINLEEFMNHNYRFNVSIERFAYLTGRSLSAFKRDFRAIFHETPNRWLVYKRLQEAHFLIAKKQQKSSDIYLDLGFEDLSHFSFAFKKQFGYAPTELVR</sequence>
<evidence type="ECO:0000313" key="5">
    <source>
        <dbReference type="EMBL" id="ACU61900.1"/>
    </source>
</evidence>
<dbReference type="Gene3D" id="1.10.10.60">
    <property type="entry name" value="Homeodomain-like"/>
    <property type="match status" value="1"/>
</dbReference>
<dbReference type="Pfam" id="PF12833">
    <property type="entry name" value="HTH_18"/>
    <property type="match status" value="1"/>
</dbReference>
<gene>
    <name evidence="5" type="ordered locus">Cpin_4456</name>
</gene>
<keyword evidence="2" id="KW-0238">DNA-binding</keyword>
<dbReference type="SUPFAM" id="SSF46689">
    <property type="entry name" value="Homeodomain-like"/>
    <property type="match status" value="1"/>
</dbReference>
<keyword evidence="3" id="KW-0804">Transcription</keyword>
<proteinExistence type="predicted"/>
<dbReference type="Pfam" id="PF22200">
    <property type="entry name" value="ExsA_N"/>
    <property type="match status" value="1"/>
</dbReference>
<dbReference type="Proteomes" id="UP000002215">
    <property type="component" value="Chromosome"/>
</dbReference>
<dbReference type="PROSITE" id="PS01124">
    <property type="entry name" value="HTH_ARAC_FAMILY_2"/>
    <property type="match status" value="1"/>
</dbReference>
<dbReference type="InterPro" id="IPR009057">
    <property type="entry name" value="Homeodomain-like_sf"/>
</dbReference>
<reference evidence="5 6" key="2">
    <citation type="journal article" date="2010" name="Stand. Genomic Sci.">
        <title>Complete genome sequence of Chitinophaga pinensis type strain (UQM 2034).</title>
        <authorList>
            <person name="Glavina Del Rio T."/>
            <person name="Abt B."/>
            <person name="Spring S."/>
            <person name="Lapidus A."/>
            <person name="Nolan M."/>
            <person name="Tice H."/>
            <person name="Copeland A."/>
            <person name="Cheng J.F."/>
            <person name="Chen F."/>
            <person name="Bruce D."/>
            <person name="Goodwin L."/>
            <person name="Pitluck S."/>
            <person name="Ivanova N."/>
            <person name="Mavromatis K."/>
            <person name="Mikhailova N."/>
            <person name="Pati A."/>
            <person name="Chen A."/>
            <person name="Palaniappan K."/>
            <person name="Land M."/>
            <person name="Hauser L."/>
            <person name="Chang Y.J."/>
            <person name="Jeffries C.D."/>
            <person name="Chain P."/>
            <person name="Saunders E."/>
            <person name="Detter J.C."/>
            <person name="Brettin T."/>
            <person name="Rohde M."/>
            <person name="Goker M."/>
            <person name="Bristow J."/>
            <person name="Eisen J.A."/>
            <person name="Markowitz V."/>
            <person name="Hugenholtz P."/>
            <person name="Kyrpides N.C."/>
            <person name="Klenk H.P."/>
            <person name="Lucas S."/>
        </authorList>
    </citation>
    <scope>NUCLEOTIDE SEQUENCE [LARGE SCALE GENOMIC DNA]</scope>
    <source>
        <strain evidence="6">ATCC 43595 / DSM 2588 / LMG 13176 / NBRC 15968 / NCIMB 11800 / UQM 2034</strain>
    </source>
</reference>
<dbReference type="SMART" id="SM00342">
    <property type="entry name" value="HTH_ARAC"/>
    <property type="match status" value="1"/>
</dbReference>
<evidence type="ECO:0000256" key="1">
    <source>
        <dbReference type="ARBA" id="ARBA00023015"/>
    </source>
</evidence>
<dbReference type="OrthoDB" id="4480133at2"/>
<feature type="domain" description="HTH araC/xylS-type" evidence="4">
    <location>
        <begin position="164"/>
        <end position="261"/>
    </location>
</feature>
<keyword evidence="1" id="KW-0805">Transcription regulation</keyword>
<dbReference type="GO" id="GO:0043565">
    <property type="term" value="F:sequence-specific DNA binding"/>
    <property type="evidence" value="ECO:0007669"/>
    <property type="project" value="InterPro"/>
</dbReference>
<dbReference type="AlphaFoldDB" id="A0A979G6X2"/>
<organism evidence="5 6">
    <name type="scientific">Chitinophaga pinensis (strain ATCC 43595 / DSM 2588 / LMG 13176 / NBRC 15968 / NCIMB 11800 / UQM 2034)</name>
    <dbReference type="NCBI Taxonomy" id="485918"/>
    <lineage>
        <taxon>Bacteria</taxon>
        <taxon>Pseudomonadati</taxon>
        <taxon>Bacteroidota</taxon>
        <taxon>Chitinophagia</taxon>
        <taxon>Chitinophagales</taxon>
        <taxon>Chitinophagaceae</taxon>
        <taxon>Chitinophaga</taxon>
    </lineage>
</organism>
<reference evidence="6" key="1">
    <citation type="submission" date="2009-08" db="EMBL/GenBank/DDBJ databases">
        <title>The complete genome of Chitinophaga pinensis DSM 2588.</title>
        <authorList>
            <consortium name="US DOE Joint Genome Institute (JGI-PGF)"/>
            <person name="Lucas S."/>
            <person name="Copeland A."/>
            <person name="Lapidus A."/>
            <person name="Glavina del Rio T."/>
            <person name="Dalin E."/>
            <person name="Tice H."/>
            <person name="Bruce D."/>
            <person name="Goodwin L."/>
            <person name="Pitluck S."/>
            <person name="Kyrpides N."/>
            <person name="Mavromatis K."/>
            <person name="Ivanova N."/>
            <person name="Mikhailova N."/>
            <person name="Sims D."/>
            <person name="Meinche L."/>
            <person name="Brettin T."/>
            <person name="Detter J.C."/>
            <person name="Han C."/>
            <person name="Larimer F."/>
            <person name="Land M."/>
            <person name="Hauser L."/>
            <person name="Markowitz V."/>
            <person name="Cheng J.-F."/>
            <person name="Hugenholtz P."/>
            <person name="Woyke T."/>
            <person name="Wu D."/>
            <person name="Spring S."/>
            <person name="Klenk H.-P."/>
            <person name="Eisen J.A."/>
        </authorList>
    </citation>
    <scope>NUCLEOTIDE SEQUENCE [LARGE SCALE GENOMIC DNA]</scope>
    <source>
        <strain evidence="6">ATCC 43595 / DSM 2588 / LMG 13176 / NBRC 15968 / NCIMB 11800 / UQM 2034</strain>
    </source>
</reference>
<dbReference type="InterPro" id="IPR018060">
    <property type="entry name" value="HTH_AraC"/>
</dbReference>
<evidence type="ECO:0000256" key="3">
    <source>
        <dbReference type="ARBA" id="ARBA00023163"/>
    </source>
</evidence>
<evidence type="ECO:0000256" key="2">
    <source>
        <dbReference type="ARBA" id="ARBA00023125"/>
    </source>
</evidence>
<dbReference type="EMBL" id="CP001699">
    <property type="protein sequence ID" value="ACU61900.1"/>
    <property type="molecule type" value="Genomic_DNA"/>
</dbReference>
<protein>
    <submittedName>
        <fullName evidence="5">Transcriptional regulator, AraC family</fullName>
    </submittedName>
</protein>
<dbReference type="KEGG" id="cpi:Cpin_4456"/>
<accession>A0A979G6X2</accession>
<dbReference type="PANTHER" id="PTHR46796:SF13">
    <property type="entry name" value="HTH-TYPE TRANSCRIPTIONAL ACTIVATOR RHAS"/>
    <property type="match status" value="1"/>
</dbReference>
<dbReference type="InterPro" id="IPR054015">
    <property type="entry name" value="ExsA-like_N"/>
</dbReference>
<dbReference type="GO" id="GO:0003700">
    <property type="term" value="F:DNA-binding transcription factor activity"/>
    <property type="evidence" value="ECO:0007669"/>
    <property type="project" value="InterPro"/>
</dbReference>